<dbReference type="EMBL" id="JAAOAN010000269">
    <property type="protein sequence ID" value="KAF5713089.1"/>
    <property type="molecule type" value="Genomic_DNA"/>
</dbReference>
<dbReference type="InterPro" id="IPR038607">
    <property type="entry name" value="PhoD-like_sf"/>
</dbReference>
<evidence type="ECO:0000313" key="3">
    <source>
        <dbReference type="EMBL" id="KAF5713089.1"/>
    </source>
</evidence>
<protein>
    <submittedName>
        <fullName evidence="3">Alkaline phosphatase D</fullName>
    </submittedName>
</protein>
<feature type="transmembrane region" description="Helical" evidence="1">
    <location>
        <begin position="42"/>
        <end position="61"/>
    </location>
</feature>
<dbReference type="PANTHER" id="PTHR43606">
    <property type="entry name" value="PHOSPHATASE, PUTATIVE (AFU_ORTHOLOGUE AFUA_6G08710)-RELATED"/>
    <property type="match status" value="1"/>
</dbReference>
<proteinExistence type="predicted"/>
<keyword evidence="4" id="KW-1185">Reference proteome</keyword>
<dbReference type="CDD" id="cd07389">
    <property type="entry name" value="MPP_PhoD"/>
    <property type="match status" value="1"/>
</dbReference>
<keyword evidence="1" id="KW-0472">Membrane</keyword>
<evidence type="ECO:0000259" key="2">
    <source>
        <dbReference type="Pfam" id="PF09423"/>
    </source>
</evidence>
<comment type="caution">
    <text evidence="3">The sequence shown here is derived from an EMBL/GenBank/DDBJ whole genome shotgun (WGS) entry which is preliminary data.</text>
</comment>
<dbReference type="Proteomes" id="UP000544331">
    <property type="component" value="Unassembled WGS sequence"/>
</dbReference>
<accession>A0A8H5YJ68</accession>
<name>A0A8H5YJ68_9HYPO</name>
<keyword evidence="1" id="KW-0812">Transmembrane</keyword>
<reference evidence="3 4" key="1">
    <citation type="submission" date="2020-05" db="EMBL/GenBank/DDBJ databases">
        <title>Identification and distribution of gene clusters putatively required for synthesis of sphingolipid metabolism inhibitors in phylogenetically diverse species of the filamentous fungus Fusarium.</title>
        <authorList>
            <person name="Kim H.-S."/>
            <person name="Busman M."/>
            <person name="Brown D.W."/>
            <person name="Divon H."/>
            <person name="Uhlig S."/>
            <person name="Proctor R.H."/>
        </authorList>
    </citation>
    <scope>NUCLEOTIDE SEQUENCE [LARGE SCALE GENOMIC DNA]</scope>
    <source>
        <strain evidence="3 4">NRRL 66235</strain>
    </source>
</reference>
<dbReference type="InterPro" id="IPR052900">
    <property type="entry name" value="Phospholipid_Metab_Enz"/>
</dbReference>
<evidence type="ECO:0000256" key="1">
    <source>
        <dbReference type="SAM" id="Phobius"/>
    </source>
</evidence>
<dbReference type="AlphaFoldDB" id="A0A8H5YJ68"/>
<dbReference type="Pfam" id="PF09423">
    <property type="entry name" value="PhoD"/>
    <property type="match status" value="1"/>
</dbReference>
<feature type="transmembrane region" description="Helical" evidence="1">
    <location>
        <begin position="88"/>
        <end position="108"/>
    </location>
</feature>
<feature type="domain" description="PhoD-like phosphatase metallophosphatase" evidence="2">
    <location>
        <begin position="247"/>
        <end position="489"/>
    </location>
</feature>
<keyword evidence="1" id="KW-1133">Transmembrane helix</keyword>
<evidence type="ECO:0000313" key="4">
    <source>
        <dbReference type="Proteomes" id="UP000544331"/>
    </source>
</evidence>
<dbReference type="InterPro" id="IPR029052">
    <property type="entry name" value="Metallo-depent_PP-like"/>
</dbReference>
<dbReference type="OrthoDB" id="2100241at2759"/>
<dbReference type="SUPFAM" id="SSF56300">
    <property type="entry name" value="Metallo-dependent phosphatases"/>
    <property type="match status" value="1"/>
</dbReference>
<gene>
    <name evidence="3" type="ORF">FMUND_8109</name>
</gene>
<sequence>MNSASLVISVLDAVIAAASLTLRYTSILFVRFHPIGKRYLDRIYGSFVIFLLAFSAELAVLKYSKLRRKRRLASAPLLAVVDRGRPSLTVGGFLVNLACLVAVLDFLFRGHLLHQSAELSFSRMGYVDHSTARIVLRAPISDYVEIRVTTDFEEQAEIGILKSILLSAHSYHVGTVLIEGLKPNTSYTYSTNASHTGSFRTLSRPDSDLKRWSLVSSSCIKPFYPYNPLDHGLRIKGLEHLSKYLYESPVDMVLFLGDFIYIDLPIPLGWDADAYSEAYRQVYASPSWSSHLRATPWIHVYDDHEIINDWAGNDTGLYKTAMHPFRSYHGNANPPSEYGADKTYYTFRYQGVAFFVLDTRRYRSDNTMADGPEKTMLGTAQLAALKLWLTTESDWKVVVSSVPFTRNWRGPDSADSWSGFLWERDEILDTMKQHGGAIILSGDRHEHATTMFPAKAKGDKPVIEFSTSPLNQFYEPFDRFHKEIEETDVSIYSHPWGPSKFGKVTFDTTHAGRLLVHYDLVVDGVKVWEYDWEAQR</sequence>
<dbReference type="InterPro" id="IPR018946">
    <property type="entry name" value="PhoD-like_MPP"/>
</dbReference>
<organism evidence="3 4">
    <name type="scientific">Fusarium mundagurra</name>
    <dbReference type="NCBI Taxonomy" id="1567541"/>
    <lineage>
        <taxon>Eukaryota</taxon>
        <taxon>Fungi</taxon>
        <taxon>Dikarya</taxon>
        <taxon>Ascomycota</taxon>
        <taxon>Pezizomycotina</taxon>
        <taxon>Sordariomycetes</taxon>
        <taxon>Hypocreomycetidae</taxon>
        <taxon>Hypocreales</taxon>
        <taxon>Nectriaceae</taxon>
        <taxon>Fusarium</taxon>
        <taxon>Fusarium fujikuroi species complex</taxon>
    </lineage>
</organism>
<dbReference type="Gene3D" id="3.60.21.70">
    <property type="entry name" value="PhoD-like phosphatase"/>
    <property type="match status" value="1"/>
</dbReference>
<dbReference type="PANTHER" id="PTHR43606:SF2">
    <property type="entry name" value="ALKALINE PHOSPHATASE FAMILY PROTEIN (AFU_ORTHOLOGUE AFUA_5G03860)"/>
    <property type="match status" value="1"/>
</dbReference>